<protein>
    <recommendedName>
        <fullName evidence="3">EGF-like domain-containing protein</fullName>
    </recommendedName>
</protein>
<feature type="compositionally biased region" description="Low complexity" evidence="1">
    <location>
        <begin position="98"/>
        <end position="116"/>
    </location>
</feature>
<proteinExistence type="predicted"/>
<accession>A0A2S4KQT3</accession>
<feature type="compositionally biased region" description="Polar residues" evidence="1">
    <location>
        <begin position="41"/>
        <end position="60"/>
    </location>
</feature>
<feature type="compositionally biased region" description="Basic and acidic residues" evidence="1">
    <location>
        <begin position="273"/>
        <end position="289"/>
    </location>
</feature>
<dbReference type="AlphaFoldDB" id="A0A2S4KQT3"/>
<evidence type="ECO:0000256" key="1">
    <source>
        <dbReference type="SAM" id="MobiDB-lite"/>
    </source>
</evidence>
<keyword evidence="5" id="KW-1185">Reference proteome</keyword>
<feature type="region of interest" description="Disordered" evidence="1">
    <location>
        <begin position="1"/>
        <end position="403"/>
    </location>
</feature>
<keyword evidence="2" id="KW-1133">Transmembrane helix</keyword>
<dbReference type="InterPro" id="IPR000742">
    <property type="entry name" value="EGF"/>
</dbReference>
<feature type="compositionally biased region" description="Low complexity" evidence="1">
    <location>
        <begin position="223"/>
        <end position="243"/>
    </location>
</feature>
<evidence type="ECO:0000313" key="5">
    <source>
        <dbReference type="Proteomes" id="UP000237481"/>
    </source>
</evidence>
<dbReference type="STRING" id="94208.A0A2S4KQT3"/>
<dbReference type="PROSITE" id="PS00022">
    <property type="entry name" value="EGF_1"/>
    <property type="match status" value="1"/>
</dbReference>
<dbReference type="EMBL" id="PKSG01000833">
    <property type="protein sequence ID" value="POR32543.1"/>
    <property type="molecule type" value="Genomic_DNA"/>
</dbReference>
<organism evidence="4 5">
    <name type="scientific">Tolypocladium paradoxum</name>
    <dbReference type="NCBI Taxonomy" id="94208"/>
    <lineage>
        <taxon>Eukaryota</taxon>
        <taxon>Fungi</taxon>
        <taxon>Dikarya</taxon>
        <taxon>Ascomycota</taxon>
        <taxon>Pezizomycotina</taxon>
        <taxon>Sordariomycetes</taxon>
        <taxon>Hypocreomycetidae</taxon>
        <taxon>Hypocreales</taxon>
        <taxon>Ophiocordycipitaceae</taxon>
        <taxon>Tolypocladium</taxon>
    </lineage>
</organism>
<feature type="transmembrane region" description="Helical" evidence="2">
    <location>
        <begin position="542"/>
        <end position="568"/>
    </location>
</feature>
<sequence>MSQQYYGRDMDRPSPASGSVRRAREGSQAGLPRETLPLRQLQMSPDFSASPTRPSPTATAGPSRLTKPRPQPAGDAKASQKISRPMRMPQWPLPGPVESPVSSAGSGPSPGWSPQAPQRPPRPSDLPSILYQSQPHDPSPSYIARSNIPESPQEADDGYDVLSPAATSSRQTSSSVGSIPDFPVPVATNSSGPPPSRRSAILGPPPSSRRGASSFYSNASFVSPIPEESPPSRSHGSYASSSAMPEGWASVSPMASPGYGSPGYGEAFYDDSATDRESTYDDFGDESRLVRSASIGKKGKPALVNTRSPTNAQTDSGPAPSPMQPFAGGTGYLDTSTSSSNTLPTTKPTPATTPATTNQTGLTPDGMLNAYAATSSSDPAEQRAATGSPSPRPPNRLSNMRRPPKLDIDAVRAAEARGSLTSLPDLIRRATRLAAMIDKGKRPGSRMDDLGPFLNEKNGARDGEGSLSADGRHHSGLSDMLAAFPPPVQTPRGNQLSRASWLRPSSWPAIADRAQRDHSRSPNTQSNNGAKKRGRRCCGLPLWAFILVVIVLLCMIVAAIVVPLEFFVFKNLGQKDAPDQSLEDCQKSLACLNGGTNVITQGVCSCICTNGLTGSNCAVAGSLGCTTTNLVATDGSTSINNVTLGRAIPRLIAEANSNFSIPLSGTIILAKLNSASLSCIAQNSLVTFDGRSTRAGHATDEVEDVSDTRVNAVANVKEEFPTISIIFFTPPTGTTTVILQHGGQYWPSSTTAVTSFSTIVPPSTVGSPTSTPSKPTTSSAATPSTSAAPMTTSTSTSWSTSTAAAPTPVPTGTFTITEEVLDFARVAMLYILQEESVDAAANAQTELQRFFSRASKSKTQLGSQVTQQEAAKVAMGGNNSINLVDFTVDIGKGPVGCKNIKRAVEEHETAEDAQPGPQGRARGFRTPIDVMRL</sequence>
<dbReference type="PANTHER" id="PTHR17178:SF0">
    <property type="entry name" value="SERGLYCIN"/>
    <property type="match status" value="1"/>
</dbReference>
<gene>
    <name evidence="4" type="ORF">TPAR_07243</name>
</gene>
<reference evidence="4 5" key="1">
    <citation type="submission" date="2018-01" db="EMBL/GenBank/DDBJ databases">
        <title>Harnessing the power of phylogenomics to disentangle the directionality and signatures of interkingdom host jumping in the parasitic fungal genus Tolypocladium.</title>
        <authorList>
            <person name="Quandt C.A."/>
            <person name="Patterson W."/>
            <person name="Spatafora J.W."/>
        </authorList>
    </citation>
    <scope>NUCLEOTIDE SEQUENCE [LARGE SCALE GENOMIC DNA]</scope>
    <source>
        <strain evidence="4 5">NRBC 100945</strain>
    </source>
</reference>
<feature type="region of interest" description="Disordered" evidence="1">
    <location>
        <begin position="761"/>
        <end position="811"/>
    </location>
</feature>
<feature type="compositionally biased region" description="Low complexity" evidence="1">
    <location>
        <begin position="163"/>
        <end position="178"/>
    </location>
</feature>
<evidence type="ECO:0000313" key="4">
    <source>
        <dbReference type="EMBL" id="POR32543.1"/>
    </source>
</evidence>
<feature type="domain" description="EGF-like" evidence="3">
    <location>
        <begin position="606"/>
        <end position="617"/>
    </location>
</feature>
<feature type="compositionally biased region" description="Basic and acidic residues" evidence="1">
    <location>
        <begin position="439"/>
        <end position="449"/>
    </location>
</feature>
<evidence type="ECO:0000259" key="3">
    <source>
        <dbReference type="PROSITE" id="PS00022"/>
    </source>
</evidence>
<keyword evidence="2" id="KW-0472">Membrane</keyword>
<dbReference type="Proteomes" id="UP000237481">
    <property type="component" value="Unassembled WGS sequence"/>
</dbReference>
<dbReference type="OrthoDB" id="283575at2759"/>
<feature type="compositionally biased region" description="Polar residues" evidence="1">
    <location>
        <begin position="305"/>
        <end position="316"/>
    </location>
</feature>
<feature type="region of interest" description="Disordered" evidence="1">
    <location>
        <begin position="439"/>
        <end position="534"/>
    </location>
</feature>
<feature type="region of interest" description="Disordered" evidence="1">
    <location>
        <begin position="906"/>
        <end position="933"/>
    </location>
</feature>
<keyword evidence="2" id="KW-0812">Transmembrane</keyword>
<evidence type="ECO:0000256" key="2">
    <source>
        <dbReference type="SAM" id="Phobius"/>
    </source>
</evidence>
<name>A0A2S4KQT3_9HYPO</name>
<feature type="compositionally biased region" description="Low complexity" evidence="1">
    <location>
        <begin position="761"/>
        <end position="806"/>
    </location>
</feature>
<comment type="caution">
    <text evidence="4">The sequence shown here is derived from an EMBL/GenBank/DDBJ whole genome shotgun (WGS) entry which is preliminary data.</text>
</comment>
<dbReference type="PANTHER" id="PTHR17178">
    <property type="entry name" value="SECRETORY GRANULE PROTEOGLYCAN CORE PROTEIN"/>
    <property type="match status" value="1"/>
</dbReference>
<feature type="compositionally biased region" description="Low complexity" evidence="1">
    <location>
        <begin position="335"/>
        <end position="364"/>
    </location>
</feature>